<gene>
    <name evidence="1" type="ORF">Cgig2_022178</name>
</gene>
<evidence type="ECO:0000313" key="2">
    <source>
        <dbReference type="Proteomes" id="UP001153076"/>
    </source>
</evidence>
<protein>
    <submittedName>
        <fullName evidence="1">Uncharacterized protein</fullName>
    </submittedName>
</protein>
<sequence>MTEFQNASDSEADVYVTGSTMGPSFYWIINLSDKLLADDDSVACMNILQSLSELLIHPNIPLTSLIFWPSVIIFLAPLTSSLHPHFSLTDERFREERNTIYISKWLRKSIRTYDNFEMSVEELRSFFSNVKVVVGASFIDRVDSAKMLQDSVPDLENIPPDCSAQVSVKRKNQKLGKPHVGEKRIVLDNMISTMPSNCLSFQDDGVSGDMKLSNQEFLDSSPTYLSNMEIKQGMVDINCYSKEILRQLSFYFNMLCVTRFVGYWRSLPLKRPNV</sequence>
<proteinExistence type="predicted"/>
<name>A0A9Q1GKH3_9CARY</name>
<reference evidence="1" key="1">
    <citation type="submission" date="2022-04" db="EMBL/GenBank/DDBJ databases">
        <title>Carnegiea gigantea Genome sequencing and assembly v2.</title>
        <authorList>
            <person name="Copetti D."/>
            <person name="Sanderson M.J."/>
            <person name="Burquez A."/>
            <person name="Wojciechowski M.F."/>
        </authorList>
    </citation>
    <scope>NUCLEOTIDE SEQUENCE</scope>
    <source>
        <strain evidence="1">SGP5-SGP5p</strain>
        <tissue evidence="1">Aerial part</tissue>
    </source>
</reference>
<keyword evidence="2" id="KW-1185">Reference proteome</keyword>
<dbReference type="OrthoDB" id="1832824at2759"/>
<organism evidence="1 2">
    <name type="scientific">Carnegiea gigantea</name>
    <dbReference type="NCBI Taxonomy" id="171969"/>
    <lineage>
        <taxon>Eukaryota</taxon>
        <taxon>Viridiplantae</taxon>
        <taxon>Streptophyta</taxon>
        <taxon>Embryophyta</taxon>
        <taxon>Tracheophyta</taxon>
        <taxon>Spermatophyta</taxon>
        <taxon>Magnoliopsida</taxon>
        <taxon>eudicotyledons</taxon>
        <taxon>Gunneridae</taxon>
        <taxon>Pentapetalae</taxon>
        <taxon>Caryophyllales</taxon>
        <taxon>Cactineae</taxon>
        <taxon>Cactaceae</taxon>
        <taxon>Cactoideae</taxon>
        <taxon>Echinocereeae</taxon>
        <taxon>Carnegiea</taxon>
    </lineage>
</organism>
<dbReference type="EMBL" id="JAKOGI010002133">
    <property type="protein sequence ID" value="KAJ8422827.1"/>
    <property type="molecule type" value="Genomic_DNA"/>
</dbReference>
<comment type="caution">
    <text evidence="1">The sequence shown here is derived from an EMBL/GenBank/DDBJ whole genome shotgun (WGS) entry which is preliminary data.</text>
</comment>
<evidence type="ECO:0000313" key="1">
    <source>
        <dbReference type="EMBL" id="KAJ8422827.1"/>
    </source>
</evidence>
<accession>A0A9Q1GKH3</accession>
<dbReference type="Proteomes" id="UP001153076">
    <property type="component" value="Unassembled WGS sequence"/>
</dbReference>
<dbReference type="AlphaFoldDB" id="A0A9Q1GKH3"/>